<comment type="subcellular location">
    <subcellularLocation>
        <location evidence="16">Cell inner membrane</location>
        <topology evidence="16">Single-pass membrane protein</topology>
    </subcellularLocation>
    <subcellularLocation>
        <location evidence="1">Membrane</location>
    </subcellularLocation>
</comment>
<evidence type="ECO:0000256" key="15">
    <source>
        <dbReference type="ARBA" id="ARBA00023316"/>
    </source>
</evidence>
<dbReference type="Gene3D" id="3.40.710.10">
    <property type="entry name" value="DD-peptidase/beta-lactamase superfamily"/>
    <property type="match status" value="1"/>
</dbReference>
<dbReference type="SUPFAM" id="SSF56519">
    <property type="entry name" value="Penicillin binding protein dimerisation domain"/>
    <property type="match status" value="1"/>
</dbReference>
<dbReference type="InterPro" id="IPR036138">
    <property type="entry name" value="PBP_dimer_sf"/>
</dbReference>
<keyword evidence="14 16" id="KW-0131">Cell cycle</keyword>
<dbReference type="PANTHER" id="PTHR30627:SF1">
    <property type="entry name" value="PEPTIDOGLYCAN D,D-TRANSPEPTIDASE FTSI"/>
    <property type="match status" value="1"/>
</dbReference>
<keyword evidence="4 16" id="KW-0132">Cell division</keyword>
<keyword evidence="3 16" id="KW-0997">Cell inner membrane</keyword>
<reference evidence="20" key="1">
    <citation type="journal article" date="2019" name="Int. J. Syst. Evol. Microbiol.">
        <title>The Global Catalogue of Microorganisms (GCM) 10K type strain sequencing project: providing services to taxonomists for standard genome sequencing and annotation.</title>
        <authorList>
            <consortium name="The Broad Institute Genomics Platform"/>
            <consortium name="The Broad Institute Genome Sequencing Center for Infectious Disease"/>
            <person name="Wu L."/>
            <person name="Ma J."/>
        </authorList>
    </citation>
    <scope>NUCLEOTIDE SEQUENCE [LARGE SCALE GENOMIC DNA]</scope>
    <source>
        <strain evidence="20">KACC 12508</strain>
    </source>
</reference>
<gene>
    <name evidence="16" type="primary">ftsI</name>
    <name evidence="19" type="ORF">ACFQPC_15380</name>
</gene>
<dbReference type="InterPro" id="IPR050515">
    <property type="entry name" value="Beta-lactam/transpept"/>
</dbReference>
<evidence type="ECO:0000256" key="8">
    <source>
        <dbReference type="ARBA" id="ARBA00022801"/>
    </source>
</evidence>
<accession>A0ABW2IEH4</accession>
<evidence type="ECO:0000256" key="10">
    <source>
        <dbReference type="ARBA" id="ARBA00022984"/>
    </source>
</evidence>
<dbReference type="InterPro" id="IPR001460">
    <property type="entry name" value="PCN-bd_Tpept"/>
</dbReference>
<dbReference type="EMBL" id="JBHTBU010000002">
    <property type="protein sequence ID" value="MFC7289428.1"/>
    <property type="molecule type" value="Genomic_DNA"/>
</dbReference>
<evidence type="ECO:0000256" key="2">
    <source>
        <dbReference type="ARBA" id="ARBA00022475"/>
    </source>
</evidence>
<dbReference type="RefSeq" id="WP_382272732.1">
    <property type="nucleotide sequence ID" value="NZ_JBHTBU010000002.1"/>
</dbReference>
<evidence type="ECO:0000256" key="14">
    <source>
        <dbReference type="ARBA" id="ARBA00023306"/>
    </source>
</evidence>
<keyword evidence="2 16" id="KW-1003">Cell membrane</keyword>
<keyword evidence="13 16" id="KW-0717">Septation</keyword>
<dbReference type="Gene3D" id="3.30.450.330">
    <property type="match status" value="1"/>
</dbReference>
<feature type="domain" description="Penicillin-binding protein dimerisation" evidence="18">
    <location>
        <begin position="74"/>
        <end position="221"/>
    </location>
</feature>
<evidence type="ECO:0000313" key="20">
    <source>
        <dbReference type="Proteomes" id="UP001596542"/>
    </source>
</evidence>
<keyword evidence="5 16" id="KW-0121">Carboxypeptidase</keyword>
<dbReference type="InterPro" id="IPR037532">
    <property type="entry name" value="FtsI_transpept"/>
</dbReference>
<dbReference type="Gene3D" id="1.10.150.770">
    <property type="match status" value="1"/>
</dbReference>
<evidence type="ECO:0000256" key="7">
    <source>
        <dbReference type="ARBA" id="ARBA00022692"/>
    </source>
</evidence>
<keyword evidence="6 16" id="KW-0645">Protease</keyword>
<evidence type="ECO:0000256" key="16">
    <source>
        <dbReference type="HAMAP-Rule" id="MF_02080"/>
    </source>
</evidence>
<dbReference type="PANTHER" id="PTHR30627">
    <property type="entry name" value="PEPTIDOGLYCAN D,D-TRANSPEPTIDASE"/>
    <property type="match status" value="1"/>
</dbReference>
<evidence type="ECO:0000256" key="6">
    <source>
        <dbReference type="ARBA" id="ARBA00022670"/>
    </source>
</evidence>
<keyword evidence="11 16" id="KW-1133">Transmembrane helix</keyword>
<dbReference type="InterPro" id="IPR005311">
    <property type="entry name" value="PBP_dimer"/>
</dbReference>
<evidence type="ECO:0000256" key="3">
    <source>
        <dbReference type="ARBA" id="ARBA00022519"/>
    </source>
</evidence>
<dbReference type="SUPFAM" id="SSF56601">
    <property type="entry name" value="beta-lactamase/transpeptidase-like"/>
    <property type="match status" value="1"/>
</dbReference>
<organism evidence="19 20">
    <name type="scientific">Herminiimonas glaciei</name>
    <dbReference type="NCBI Taxonomy" id="523788"/>
    <lineage>
        <taxon>Bacteria</taxon>
        <taxon>Pseudomonadati</taxon>
        <taxon>Pseudomonadota</taxon>
        <taxon>Betaproteobacteria</taxon>
        <taxon>Burkholderiales</taxon>
        <taxon>Oxalobacteraceae</taxon>
        <taxon>Herminiimonas</taxon>
    </lineage>
</organism>
<evidence type="ECO:0000256" key="9">
    <source>
        <dbReference type="ARBA" id="ARBA00022960"/>
    </source>
</evidence>
<evidence type="ECO:0000256" key="12">
    <source>
        <dbReference type="ARBA" id="ARBA00023136"/>
    </source>
</evidence>
<keyword evidence="15 16" id="KW-0961">Cell wall biogenesis/degradation</keyword>
<dbReference type="Pfam" id="PF03717">
    <property type="entry name" value="PBP_dimer"/>
    <property type="match status" value="1"/>
</dbReference>
<dbReference type="Proteomes" id="UP001596542">
    <property type="component" value="Unassembled WGS sequence"/>
</dbReference>
<evidence type="ECO:0000259" key="18">
    <source>
        <dbReference type="Pfam" id="PF03717"/>
    </source>
</evidence>
<comment type="function">
    <text evidence="16">Catalyzes cross-linking of the peptidoglycan cell wall at the division septum.</text>
</comment>
<evidence type="ECO:0000256" key="4">
    <source>
        <dbReference type="ARBA" id="ARBA00022618"/>
    </source>
</evidence>
<evidence type="ECO:0000256" key="5">
    <source>
        <dbReference type="ARBA" id="ARBA00022645"/>
    </source>
</evidence>
<evidence type="ECO:0000256" key="13">
    <source>
        <dbReference type="ARBA" id="ARBA00023210"/>
    </source>
</evidence>
<evidence type="ECO:0000256" key="11">
    <source>
        <dbReference type="ARBA" id="ARBA00022989"/>
    </source>
</evidence>
<keyword evidence="8 16" id="KW-0378">Hydrolase</keyword>
<comment type="catalytic activity">
    <reaction evidence="16">
        <text>Preferential cleavage: (Ac)2-L-Lys-D-Ala-|-D-Ala. Also transpeptidation of peptidyl-alanyl moieties that are N-acyl substituents of D-alanine.</text>
        <dbReference type="EC" id="3.4.16.4"/>
    </reaction>
</comment>
<keyword evidence="20" id="KW-1185">Reference proteome</keyword>
<proteinExistence type="inferred from homology"/>
<keyword evidence="7 16" id="KW-0812">Transmembrane</keyword>
<feature type="transmembrane region" description="Helical" evidence="16">
    <location>
        <begin position="33"/>
        <end position="52"/>
    </location>
</feature>
<dbReference type="InterPro" id="IPR012338">
    <property type="entry name" value="Beta-lactam/transpept-like"/>
</dbReference>
<keyword evidence="10 16" id="KW-0573">Peptidoglycan synthesis</keyword>
<dbReference type="Gene3D" id="3.90.1310.10">
    <property type="entry name" value="Penicillin-binding protein 2a (Domain 2)"/>
    <property type="match status" value="1"/>
</dbReference>
<dbReference type="EC" id="3.4.16.4" evidence="16"/>
<evidence type="ECO:0000313" key="19">
    <source>
        <dbReference type="EMBL" id="MFC7289428.1"/>
    </source>
</evidence>
<dbReference type="Pfam" id="PF00905">
    <property type="entry name" value="Transpeptidase"/>
    <property type="match status" value="1"/>
</dbReference>
<feature type="active site" description="Acyl-ester intermediate" evidence="16">
    <location>
        <position position="309"/>
    </location>
</feature>
<keyword evidence="9 16" id="KW-0133">Cell shape</keyword>
<evidence type="ECO:0000256" key="1">
    <source>
        <dbReference type="ARBA" id="ARBA00004370"/>
    </source>
</evidence>
<comment type="similarity">
    <text evidence="16">Belongs to the transpeptidase family. FtsI subfamily.</text>
</comment>
<sequence>MTRSTSRTAASKGVPFSSNPVLATKLPAWRSRVVLFLIFAAFLTLAGRALWLQGMSTEFLQKQGASRYARTLELPATRGKITDRNGQVLASSVPVRAVWAIPEDVLESPPEKLQALAKLLDMPERELRRKLDSDRTFVYLKRQVELDTVDKILKLGIAGIDTRKEYKRYYPEGEVMAHIVGFTNVEDKGQEGMELAYQKNLVGVTGSRRVIKDRLGRIVEDIESVREPHDGKDLALSIDSKIQYIAFSALKEAVEVNKAKAGGIVVMDAKTGEVLALANLPTYNPNNRSVLTGAQLRNRVITDTFEPGSTMKPFSVALGLETNRVTPNTMIQTAPGKMTIGTATIGDAHASGLLSVSQVIEKSSNIGTAKIALQMEPHEMWDLFTSVGFGQQPKINFPGAVAGRVRPYKSWRPIEQATMSYGHGISVSLLQMVHAYTVFARDGDLIPITFQRTTDQPIGERIFSAKTARQMRGMLEMAAGPTGSAPRAQVPGYRVAGKTGTAYKIEKGQYVKKYVSSFVGFAPVSDPRIIIAVMIDEPGAGKHYGGQVAAPVFATVTANALRSMNVAPDSSVTNIIIPAGSEQENM</sequence>
<feature type="domain" description="Penicillin-binding protein transpeptidase" evidence="17">
    <location>
        <begin position="262"/>
        <end position="556"/>
    </location>
</feature>
<keyword evidence="12 16" id="KW-0472">Membrane</keyword>
<protein>
    <recommendedName>
        <fullName evidence="16">Peptidoglycan D,D-transpeptidase FtsI</fullName>
        <ecNumber evidence="16">3.4.16.4</ecNumber>
    </recommendedName>
    <alternativeName>
        <fullName evidence="16">Penicillin-binding protein 3</fullName>
        <shortName evidence="16">PBP-3</shortName>
    </alternativeName>
</protein>
<comment type="caution">
    <text evidence="19">The sequence shown here is derived from an EMBL/GenBank/DDBJ whole genome shotgun (WGS) entry which is preliminary data.</text>
</comment>
<dbReference type="HAMAP" id="MF_02080">
    <property type="entry name" value="FtsI_transpept"/>
    <property type="match status" value="1"/>
</dbReference>
<comment type="pathway">
    <text evidence="16">Cell wall biogenesis; peptidoglycan biosynthesis.</text>
</comment>
<evidence type="ECO:0000259" key="17">
    <source>
        <dbReference type="Pfam" id="PF00905"/>
    </source>
</evidence>
<name>A0ABW2IEH4_9BURK</name>